<evidence type="ECO:0000313" key="3">
    <source>
        <dbReference type="EMBL" id="OLL21762.1"/>
    </source>
</evidence>
<name>A0A1U7LGT7_NEOID</name>
<feature type="coiled-coil region" evidence="1">
    <location>
        <begin position="239"/>
        <end position="266"/>
    </location>
</feature>
<dbReference type="Proteomes" id="UP000186594">
    <property type="component" value="Unassembled WGS sequence"/>
</dbReference>
<protein>
    <submittedName>
        <fullName evidence="3">Uncharacterized protein</fullName>
    </submittedName>
</protein>
<evidence type="ECO:0000256" key="1">
    <source>
        <dbReference type="SAM" id="Coils"/>
    </source>
</evidence>
<proteinExistence type="predicted"/>
<dbReference type="Gene3D" id="1.20.5.190">
    <property type="match status" value="1"/>
</dbReference>
<feature type="region of interest" description="Disordered" evidence="2">
    <location>
        <begin position="87"/>
        <end position="117"/>
    </location>
</feature>
<keyword evidence="4" id="KW-1185">Reference proteome</keyword>
<dbReference type="Pfam" id="PF00612">
    <property type="entry name" value="IQ"/>
    <property type="match status" value="2"/>
</dbReference>
<dbReference type="CDD" id="cd23767">
    <property type="entry name" value="IQCD"/>
    <property type="match status" value="1"/>
</dbReference>
<keyword evidence="1" id="KW-0175">Coiled coil</keyword>
<feature type="region of interest" description="Disordered" evidence="2">
    <location>
        <begin position="1"/>
        <end position="23"/>
    </location>
</feature>
<dbReference type="AlphaFoldDB" id="A0A1U7LGT7"/>
<dbReference type="SUPFAM" id="SSF52540">
    <property type="entry name" value="P-loop containing nucleoside triphosphate hydrolases"/>
    <property type="match status" value="1"/>
</dbReference>
<dbReference type="InterPro" id="IPR000048">
    <property type="entry name" value="IQ_motif_EF-hand-BS"/>
</dbReference>
<gene>
    <name evidence="3" type="ORF">NEOLI_002137</name>
</gene>
<sequence length="290" mass="33320">MGWRPKKRADSLAGMSSSVSGTLGRRETAFVAPRNHRNFSVFRRRKKNTETSIILEIKGPSVKNSPGPTLIEIGRIPQTNVEYRPLINSLQPPPRRFKPRETPTSTPSRSVRNEEPHGELQIRVKYLERELLRMKGKLDGKKTSKYRIITKEDLLKQCARVGQSAQLLNDLRVNAAALAIQRIYRGYVTRVLIKRYLEINAAALTIQKHWRRYALNHSPSPQKAHVPQAGFVTLIKIEREEREVQLRVLREELEKLKDEIRSNFGQTIDLSNKDFDGLSPRTDTNIDGRN</sequence>
<evidence type="ECO:0000313" key="4">
    <source>
        <dbReference type="Proteomes" id="UP000186594"/>
    </source>
</evidence>
<dbReference type="EMBL" id="LXFE01004296">
    <property type="protein sequence ID" value="OLL21762.1"/>
    <property type="molecule type" value="Genomic_DNA"/>
</dbReference>
<dbReference type="InterPro" id="IPR027417">
    <property type="entry name" value="P-loop_NTPase"/>
</dbReference>
<evidence type="ECO:0000256" key="2">
    <source>
        <dbReference type="SAM" id="MobiDB-lite"/>
    </source>
</evidence>
<dbReference type="PROSITE" id="PS50096">
    <property type="entry name" value="IQ"/>
    <property type="match status" value="1"/>
</dbReference>
<reference evidence="3 4" key="1">
    <citation type="submission" date="2016-04" db="EMBL/GenBank/DDBJ databases">
        <title>Evolutionary innovation and constraint leading to complex multicellularity in the Ascomycota.</title>
        <authorList>
            <person name="Cisse O."/>
            <person name="Nguyen A."/>
            <person name="Hewitt D.A."/>
            <person name="Jedd G."/>
            <person name="Stajich J.E."/>
        </authorList>
    </citation>
    <scope>NUCLEOTIDE SEQUENCE [LARGE SCALE GENOMIC DNA]</scope>
    <source>
        <strain evidence="3 4">DAH-3</strain>
    </source>
</reference>
<dbReference type="OrthoDB" id="190375at2759"/>
<accession>A0A1U7LGT7</accession>
<comment type="caution">
    <text evidence="3">The sequence shown here is derived from an EMBL/GenBank/DDBJ whole genome shotgun (WGS) entry which is preliminary data.</text>
</comment>
<organism evidence="3 4">
    <name type="scientific">Neolecta irregularis (strain DAH-3)</name>
    <dbReference type="NCBI Taxonomy" id="1198029"/>
    <lineage>
        <taxon>Eukaryota</taxon>
        <taxon>Fungi</taxon>
        <taxon>Dikarya</taxon>
        <taxon>Ascomycota</taxon>
        <taxon>Taphrinomycotina</taxon>
        <taxon>Neolectales</taxon>
        <taxon>Neolectaceae</taxon>
        <taxon>Neolecta</taxon>
    </lineage>
</organism>